<reference evidence="3" key="1">
    <citation type="journal article" date="2019" name="Int. J. Syst. Evol. Microbiol.">
        <title>The Global Catalogue of Microorganisms (GCM) 10K type strain sequencing project: providing services to taxonomists for standard genome sequencing and annotation.</title>
        <authorList>
            <consortium name="The Broad Institute Genomics Platform"/>
            <consortium name="The Broad Institute Genome Sequencing Center for Infectious Disease"/>
            <person name="Wu L."/>
            <person name="Ma J."/>
        </authorList>
    </citation>
    <scope>NUCLEOTIDE SEQUENCE [LARGE SCALE GENOMIC DNA]</scope>
    <source>
        <strain evidence="3">CGMCC 4.7466</strain>
    </source>
</reference>
<gene>
    <name evidence="2" type="ORF">ACFPFU_04495</name>
</gene>
<protein>
    <submittedName>
        <fullName evidence="2">Sugar phosphate isomerase/epimerase family protein</fullName>
    </submittedName>
</protein>
<dbReference type="InterPro" id="IPR006311">
    <property type="entry name" value="TAT_signal"/>
</dbReference>
<dbReference type="EMBL" id="JBHSJJ010000002">
    <property type="protein sequence ID" value="MFC4870934.1"/>
    <property type="molecule type" value="Genomic_DNA"/>
</dbReference>
<accession>A0ABV9SX40</accession>
<keyword evidence="2" id="KW-0413">Isomerase</keyword>
<dbReference type="SUPFAM" id="SSF51658">
    <property type="entry name" value="Xylose isomerase-like"/>
    <property type="match status" value="1"/>
</dbReference>
<dbReference type="Pfam" id="PF01261">
    <property type="entry name" value="AP_endonuc_2"/>
    <property type="match status" value="1"/>
</dbReference>
<sequence>MNSRRQFVKKGVLGVAAGSMLGSTKTLASVMDSPKAEDLKLGFAGYTFVHFNLEEALKMIEKVDVNYLCIKDFHLPFDSSAAQIEAFHNQLKASGIKGYAVGPIYTKTREEIDNAFEYAKRVGVNMIVGIPQKEDLQYLDGKVKEYNIRYAIHNHGPEDKLYPNATVIVDLVKHLDSRIGLCFDMGHNMRDGHDPIKDLKRYKDRIFDIHLKNVTAATADGKTCELGRGVIDIPSFVDMLRKVKYSGVCSLEYEKDMKDPMAGIAESVGYFRGVTDAR</sequence>
<dbReference type="PANTHER" id="PTHR12110">
    <property type="entry name" value="HYDROXYPYRUVATE ISOMERASE"/>
    <property type="match status" value="1"/>
</dbReference>
<feature type="domain" description="Xylose isomerase-like TIM barrel" evidence="1">
    <location>
        <begin position="77"/>
        <end position="272"/>
    </location>
</feature>
<organism evidence="2 3">
    <name type="scientific">Negadavirga shengliensis</name>
    <dbReference type="NCBI Taxonomy" id="1389218"/>
    <lineage>
        <taxon>Bacteria</taxon>
        <taxon>Pseudomonadati</taxon>
        <taxon>Bacteroidota</taxon>
        <taxon>Cytophagia</taxon>
        <taxon>Cytophagales</taxon>
        <taxon>Cyclobacteriaceae</taxon>
        <taxon>Negadavirga</taxon>
    </lineage>
</organism>
<dbReference type="Proteomes" id="UP001595818">
    <property type="component" value="Unassembled WGS sequence"/>
</dbReference>
<name>A0ABV9SX40_9BACT</name>
<evidence type="ECO:0000313" key="2">
    <source>
        <dbReference type="EMBL" id="MFC4870934.1"/>
    </source>
</evidence>
<evidence type="ECO:0000313" key="3">
    <source>
        <dbReference type="Proteomes" id="UP001595818"/>
    </source>
</evidence>
<dbReference type="RefSeq" id="WP_377061940.1">
    <property type="nucleotide sequence ID" value="NZ_JBHSJJ010000002.1"/>
</dbReference>
<dbReference type="PROSITE" id="PS51318">
    <property type="entry name" value="TAT"/>
    <property type="match status" value="1"/>
</dbReference>
<dbReference type="GO" id="GO:0016853">
    <property type="term" value="F:isomerase activity"/>
    <property type="evidence" value="ECO:0007669"/>
    <property type="project" value="UniProtKB-KW"/>
</dbReference>
<evidence type="ECO:0000259" key="1">
    <source>
        <dbReference type="Pfam" id="PF01261"/>
    </source>
</evidence>
<dbReference type="InterPro" id="IPR036237">
    <property type="entry name" value="Xyl_isomerase-like_sf"/>
</dbReference>
<proteinExistence type="predicted"/>
<keyword evidence="3" id="KW-1185">Reference proteome</keyword>
<dbReference type="PANTHER" id="PTHR12110:SF41">
    <property type="entry name" value="INOSOSE DEHYDRATASE"/>
    <property type="match status" value="1"/>
</dbReference>
<dbReference type="InterPro" id="IPR050312">
    <property type="entry name" value="IolE/XylAMocC-like"/>
</dbReference>
<dbReference type="Gene3D" id="3.20.20.150">
    <property type="entry name" value="Divalent-metal-dependent TIM barrel enzymes"/>
    <property type="match status" value="1"/>
</dbReference>
<dbReference type="InterPro" id="IPR013022">
    <property type="entry name" value="Xyl_isomerase-like_TIM-brl"/>
</dbReference>
<comment type="caution">
    <text evidence="2">The sequence shown here is derived from an EMBL/GenBank/DDBJ whole genome shotgun (WGS) entry which is preliminary data.</text>
</comment>